<proteinExistence type="predicted"/>
<dbReference type="Proteomes" id="UP000037784">
    <property type="component" value="Unassembled WGS sequence"/>
</dbReference>
<dbReference type="NCBIfam" id="NF010147">
    <property type="entry name" value="PRK13623.1"/>
    <property type="match status" value="1"/>
</dbReference>
<reference evidence="2 4" key="1">
    <citation type="journal article" date="2015" name="Genome Announc.">
        <title>Draft Genome Sequence of a Heterotrophic Facultative Anaerobic Thermophilic Bacterium, Ardenticatena maritima Strain 110ST.</title>
        <authorList>
            <person name="Kawaichi S."/>
            <person name="Yoshida T."/>
            <person name="Sako Y."/>
            <person name="Nakamura R."/>
        </authorList>
    </citation>
    <scope>NUCLEOTIDE SEQUENCE [LARGE SCALE GENOMIC DNA]</scope>
    <source>
        <strain evidence="2 4">110S</strain>
    </source>
</reference>
<evidence type="ECO:0000313" key="4">
    <source>
        <dbReference type="Proteomes" id="UP000037784"/>
    </source>
</evidence>
<dbReference type="NCBIfam" id="TIGR00049">
    <property type="entry name" value="iron-sulfur cluster assembly accessory protein"/>
    <property type="match status" value="1"/>
</dbReference>
<dbReference type="EMBL" id="BBZA01000225">
    <property type="protein sequence ID" value="GAP64067.1"/>
    <property type="molecule type" value="Genomic_DNA"/>
</dbReference>
<dbReference type="OrthoDB" id="9801228at2"/>
<dbReference type="GO" id="GO:0005506">
    <property type="term" value="F:iron ion binding"/>
    <property type="evidence" value="ECO:0007669"/>
    <property type="project" value="TreeGrafter"/>
</dbReference>
<dbReference type="InterPro" id="IPR000361">
    <property type="entry name" value="ATAP_core_dom"/>
</dbReference>
<comment type="caution">
    <text evidence="2">The sequence shown here is derived from an EMBL/GenBank/DDBJ whole genome shotgun (WGS) entry which is preliminary data.</text>
</comment>
<dbReference type="Pfam" id="PF01521">
    <property type="entry name" value="Fe-S_biosyn"/>
    <property type="match status" value="1"/>
</dbReference>
<dbReference type="RefSeq" id="WP_054493815.1">
    <property type="nucleotide sequence ID" value="NZ_BBZA01000225.1"/>
</dbReference>
<protein>
    <recommendedName>
        <fullName evidence="1">Core domain-containing protein</fullName>
    </recommendedName>
</protein>
<dbReference type="InParanoid" id="A0A0M9UDK7"/>
<name>A0A0M9UDK7_9CHLR</name>
<keyword evidence="4" id="KW-1185">Reference proteome</keyword>
<dbReference type="InterPro" id="IPR035903">
    <property type="entry name" value="HesB-like_dom_sf"/>
</dbReference>
<evidence type="ECO:0000259" key="1">
    <source>
        <dbReference type="Pfam" id="PF01521"/>
    </source>
</evidence>
<dbReference type="AlphaFoldDB" id="A0A0M9UDK7"/>
<reference evidence="3 5" key="2">
    <citation type="submission" date="2015-07" db="EMBL/GenBank/DDBJ databases">
        <title>Whole genome sequence of Ardenticatena maritima DSM 23922.</title>
        <authorList>
            <person name="Hemp J."/>
            <person name="Ward L.M."/>
            <person name="Pace L.A."/>
            <person name="Fischer W.W."/>
        </authorList>
    </citation>
    <scope>NUCLEOTIDE SEQUENCE [LARGE SCALE GENOMIC DNA]</scope>
    <source>
        <strain evidence="3 5">110S</strain>
    </source>
</reference>
<reference evidence="4" key="3">
    <citation type="submission" date="2015-08" db="EMBL/GenBank/DDBJ databases">
        <title>Draft Genome Sequence of a Heterotrophic Facultative Anaerobic Bacterium Ardenticatena maritima Strain 110S.</title>
        <authorList>
            <person name="Kawaichi S."/>
            <person name="Yoshida T."/>
            <person name="Sako Y."/>
            <person name="Nakamura R."/>
        </authorList>
    </citation>
    <scope>NUCLEOTIDE SEQUENCE [LARGE SCALE GENOMIC DNA]</scope>
    <source>
        <strain evidence="4">110S</strain>
    </source>
</reference>
<dbReference type="STRING" id="872965.SE16_13925"/>
<dbReference type="Gene3D" id="2.60.300.12">
    <property type="entry name" value="HesB-like domain"/>
    <property type="match status" value="1"/>
</dbReference>
<accession>A0A0M9UDK7</accession>
<dbReference type="InterPro" id="IPR017870">
    <property type="entry name" value="FeS_cluster_insertion_CS"/>
</dbReference>
<feature type="domain" description="Core" evidence="1">
    <location>
        <begin position="19"/>
        <end position="120"/>
    </location>
</feature>
<dbReference type="EMBL" id="LGKN01000009">
    <property type="protein sequence ID" value="KPL86404.1"/>
    <property type="molecule type" value="Genomic_DNA"/>
</dbReference>
<evidence type="ECO:0000313" key="2">
    <source>
        <dbReference type="EMBL" id="GAP64067.1"/>
    </source>
</evidence>
<gene>
    <name evidence="2" type="ORF">ARMA_2490</name>
    <name evidence="3" type="ORF">SE16_13925</name>
</gene>
<dbReference type="GO" id="GO:0051537">
    <property type="term" value="F:2 iron, 2 sulfur cluster binding"/>
    <property type="evidence" value="ECO:0007669"/>
    <property type="project" value="UniProtKB-ARBA"/>
</dbReference>
<evidence type="ECO:0000313" key="5">
    <source>
        <dbReference type="Proteomes" id="UP000050502"/>
    </source>
</evidence>
<dbReference type="PANTHER" id="PTHR43011">
    <property type="entry name" value="IRON-SULFUR CLUSTER ASSEMBLY 2 HOMOLOG, MITOCHONDRIAL"/>
    <property type="match status" value="1"/>
</dbReference>
<dbReference type="GO" id="GO:0051539">
    <property type="term" value="F:4 iron, 4 sulfur cluster binding"/>
    <property type="evidence" value="ECO:0007669"/>
    <property type="project" value="TreeGrafter"/>
</dbReference>
<sequence length="144" mass="14998">MTISIQDVQNNQAAETPLVTMTEAAANVVQQLLEQKNIQGYALRVFVTGGGCAGFQYGMAFEKEPREDDTVVQINEHVKVVVDPTSAMYLWGAQIDYVESLMGGGFRIDNPNAVASCGCGHSFRTADASSATGAAGAGGCGCGA</sequence>
<evidence type="ECO:0000313" key="3">
    <source>
        <dbReference type="EMBL" id="KPL86404.1"/>
    </source>
</evidence>
<dbReference type="PANTHER" id="PTHR43011:SF1">
    <property type="entry name" value="IRON-SULFUR CLUSTER ASSEMBLY 2 HOMOLOG, MITOCHONDRIAL"/>
    <property type="match status" value="1"/>
</dbReference>
<organism evidence="2 4">
    <name type="scientific">Ardenticatena maritima</name>
    <dbReference type="NCBI Taxonomy" id="872965"/>
    <lineage>
        <taxon>Bacteria</taxon>
        <taxon>Bacillati</taxon>
        <taxon>Chloroflexota</taxon>
        <taxon>Ardenticatenia</taxon>
        <taxon>Ardenticatenales</taxon>
        <taxon>Ardenticatenaceae</taxon>
        <taxon>Ardenticatena</taxon>
    </lineage>
</organism>
<dbReference type="SUPFAM" id="SSF89360">
    <property type="entry name" value="HesB-like domain"/>
    <property type="match status" value="1"/>
</dbReference>
<dbReference type="InterPro" id="IPR016092">
    <property type="entry name" value="ATAP"/>
</dbReference>
<dbReference type="FunCoup" id="A0A0M9UDK7">
    <property type="interactions" value="339"/>
</dbReference>
<dbReference type="Proteomes" id="UP000050502">
    <property type="component" value="Unassembled WGS sequence"/>
</dbReference>
<dbReference type="PATRIC" id="fig|872965.6.peg.2425"/>
<dbReference type="GO" id="GO:0016226">
    <property type="term" value="P:iron-sulfur cluster assembly"/>
    <property type="evidence" value="ECO:0007669"/>
    <property type="project" value="InterPro"/>
</dbReference>
<dbReference type="PROSITE" id="PS01152">
    <property type="entry name" value="HESB"/>
    <property type="match status" value="1"/>
</dbReference>